<sequence length="38" mass="4203">MSTARSVALHKNWHPASGYPDNMLTQVFPKGGFISDLK</sequence>
<dbReference type="AlphaFoldDB" id="A0A6J4J5D7"/>
<protein>
    <submittedName>
        <fullName evidence="1">Uncharacterized protein</fullName>
    </submittedName>
</protein>
<name>A0A6J4J5D7_9CYAN</name>
<dbReference type="EMBL" id="CADCTM010000475">
    <property type="protein sequence ID" value="CAA9270906.1"/>
    <property type="molecule type" value="Genomic_DNA"/>
</dbReference>
<gene>
    <name evidence="1" type="ORF">AVDCRST_MAG92-2950</name>
</gene>
<organism evidence="1">
    <name type="scientific">uncultured Coleofasciculus sp</name>
    <dbReference type="NCBI Taxonomy" id="1267456"/>
    <lineage>
        <taxon>Bacteria</taxon>
        <taxon>Bacillati</taxon>
        <taxon>Cyanobacteriota</taxon>
        <taxon>Cyanophyceae</taxon>
        <taxon>Coleofasciculales</taxon>
        <taxon>Coleofasciculaceae</taxon>
        <taxon>Coleofasciculus</taxon>
        <taxon>environmental samples</taxon>
    </lineage>
</organism>
<accession>A0A6J4J5D7</accession>
<reference evidence="1" key="1">
    <citation type="submission" date="2020-02" db="EMBL/GenBank/DDBJ databases">
        <authorList>
            <person name="Meier V. D."/>
        </authorList>
    </citation>
    <scope>NUCLEOTIDE SEQUENCE</scope>
    <source>
        <strain evidence="1">AVDCRST_MAG92</strain>
    </source>
</reference>
<proteinExistence type="predicted"/>
<evidence type="ECO:0000313" key="1">
    <source>
        <dbReference type="EMBL" id="CAA9270906.1"/>
    </source>
</evidence>